<organism evidence="2 3">
    <name type="scientific">Polypterus senegalus</name>
    <name type="common">Senegal bichir</name>
    <dbReference type="NCBI Taxonomy" id="55291"/>
    <lineage>
        <taxon>Eukaryota</taxon>
        <taxon>Metazoa</taxon>
        <taxon>Chordata</taxon>
        <taxon>Craniata</taxon>
        <taxon>Vertebrata</taxon>
        <taxon>Euteleostomi</taxon>
        <taxon>Actinopterygii</taxon>
        <taxon>Polypteriformes</taxon>
        <taxon>Polypteridae</taxon>
        <taxon>Polypterus</taxon>
    </lineage>
</organism>
<dbReference type="Proteomes" id="UP000886611">
    <property type="component" value="Unassembled WGS sequence"/>
</dbReference>
<evidence type="ECO:0000313" key="3">
    <source>
        <dbReference type="Proteomes" id="UP000886611"/>
    </source>
</evidence>
<protein>
    <submittedName>
        <fullName evidence="2">LAMC1 protein</fullName>
    </submittedName>
</protein>
<gene>
    <name evidence="2" type="primary">Lamc1</name>
    <name evidence="2" type="ORF">GTO96_0023279</name>
</gene>
<feature type="coiled-coil region" evidence="1">
    <location>
        <begin position="87"/>
        <end position="151"/>
    </location>
</feature>
<feature type="non-terminal residue" evidence="2">
    <location>
        <position position="1"/>
    </location>
</feature>
<dbReference type="AlphaFoldDB" id="A0A8X7XK58"/>
<name>A0A8X7XK58_POLSE</name>
<evidence type="ECO:0000313" key="2">
    <source>
        <dbReference type="EMBL" id="KAG2469671.1"/>
    </source>
</evidence>
<reference evidence="2 3" key="1">
    <citation type="journal article" date="2021" name="Cell">
        <title>Tracing the genetic footprints of vertebrate landing in non-teleost ray-finned fishes.</title>
        <authorList>
            <person name="Bi X."/>
            <person name="Wang K."/>
            <person name="Yang L."/>
            <person name="Pan H."/>
            <person name="Jiang H."/>
            <person name="Wei Q."/>
            <person name="Fang M."/>
            <person name="Yu H."/>
            <person name="Zhu C."/>
            <person name="Cai Y."/>
            <person name="He Y."/>
            <person name="Gan X."/>
            <person name="Zeng H."/>
            <person name="Yu D."/>
            <person name="Zhu Y."/>
            <person name="Jiang H."/>
            <person name="Qiu Q."/>
            <person name="Yang H."/>
            <person name="Zhang Y.E."/>
            <person name="Wang W."/>
            <person name="Zhu M."/>
            <person name="He S."/>
            <person name="Zhang G."/>
        </authorList>
    </citation>
    <scope>NUCLEOTIDE SEQUENCE [LARGE SCALE GENOMIC DNA]</scope>
    <source>
        <strain evidence="2">Bchr_013</strain>
    </source>
</reference>
<comment type="caution">
    <text evidence="2">The sequence shown here is derived from an EMBL/GenBank/DDBJ whole genome shotgun (WGS) entry which is preliminary data.</text>
</comment>
<sequence>MTDSIQVCESGSTQSAIFRHHAERISDGGPTASKCVAVVQAFYTVFFTCWSSLISKQGHCFIVIICLSLSVCLRRHFPKNKDSSQESADLESLLNETASQLEVLRQKVQSEPLGLKITALEEAAKRQDEQIRQVEQDIVEILEEKLSLEDIVRNVPSGCTKSPQ</sequence>
<proteinExistence type="predicted"/>
<evidence type="ECO:0000256" key="1">
    <source>
        <dbReference type="SAM" id="Coils"/>
    </source>
</evidence>
<feature type="non-terminal residue" evidence="2">
    <location>
        <position position="164"/>
    </location>
</feature>
<dbReference type="EMBL" id="JAATIS010000147">
    <property type="protein sequence ID" value="KAG2469671.1"/>
    <property type="molecule type" value="Genomic_DNA"/>
</dbReference>
<keyword evidence="1" id="KW-0175">Coiled coil</keyword>
<accession>A0A8X7XK58</accession>
<keyword evidence="3" id="KW-1185">Reference proteome</keyword>